<dbReference type="InterPro" id="IPR036397">
    <property type="entry name" value="RNaseH_sf"/>
</dbReference>
<dbReference type="Proteomes" id="UP000001745">
    <property type="component" value="Unassembled WGS sequence"/>
</dbReference>
<accession>B8MJ76</accession>
<evidence type="ECO:0000256" key="2">
    <source>
        <dbReference type="SAM" id="MobiDB-lite"/>
    </source>
</evidence>
<dbReference type="PROSITE" id="PS50994">
    <property type="entry name" value="INTEGRASE"/>
    <property type="match status" value="1"/>
</dbReference>
<sequence>MIKLLKEKLAPKENREKALLIKRERELTIPKRGTKPKELAKKWRELLMDMNLANFKALTSEQLARDFIDSTEGVLPKFHELWSTTLLQYDLNSKMSTLSEPPTIEGILNEFDSWTDAYAKKELNPKPDITMATFSNKSDQPEKNNERSATPKSNRKITCLDGEEHGFENCPYVNPEKRTSEWKPDPNIQKKFDVLEKDKTHPKAKKLRWVKKRIERKMKDDTSTDSNKNSDQQEQSNLVYDSDEFCGTVLDTVLSASGNKRDMKDEWILDSGSERKDEDLCNIKWHGRLILLEWKNNKTPKSSLQYELAMSSFEKVTLKDPALAWHKRFGHISQKAVQKLEEATEGAVVTTSEILNRNPDGFQEKCEVCEMSKARRKISRVSMTKPTKPFQVLFVDIIVMNLAMNGHTYALHAVDPYTKFHVITTTKTKSVNFTLETMIEEIEHTFKAHIDEVHLDGESSLNGISFTKYCRENKKRLLVTVPGTPERNNYRFKLIRFAANYKL</sequence>
<dbReference type="GO" id="GO:0003723">
    <property type="term" value="F:RNA binding"/>
    <property type="evidence" value="ECO:0007669"/>
    <property type="project" value="UniProtKB-KW"/>
</dbReference>
<dbReference type="RefSeq" id="XP_002484618.1">
    <property type="nucleotide sequence ID" value="XM_002484573.1"/>
</dbReference>
<protein>
    <recommendedName>
        <fullName evidence="3">Integrase catalytic domain-containing protein</fullName>
    </recommendedName>
</protein>
<dbReference type="EMBL" id="EQ962657">
    <property type="protein sequence ID" value="EED14665.1"/>
    <property type="molecule type" value="Genomic_DNA"/>
</dbReference>
<evidence type="ECO:0000259" key="3">
    <source>
        <dbReference type="PROSITE" id="PS50994"/>
    </source>
</evidence>
<evidence type="ECO:0000313" key="4">
    <source>
        <dbReference type="EMBL" id="EED14665.1"/>
    </source>
</evidence>
<dbReference type="GO" id="GO:0015074">
    <property type="term" value="P:DNA integration"/>
    <property type="evidence" value="ECO:0007669"/>
    <property type="project" value="InterPro"/>
</dbReference>
<evidence type="ECO:0000313" key="5">
    <source>
        <dbReference type="Proteomes" id="UP000001745"/>
    </source>
</evidence>
<dbReference type="STRING" id="441959.B8MJ76"/>
<dbReference type="HOGENOM" id="CLU_542027_0_0_1"/>
<reference evidence="5" key="1">
    <citation type="journal article" date="2015" name="Genome Announc.">
        <title>Genome sequence of the AIDS-associated pathogen Penicillium marneffei (ATCC18224) and its near taxonomic relative Talaromyces stipitatus (ATCC10500).</title>
        <authorList>
            <person name="Nierman W.C."/>
            <person name="Fedorova-Abrams N.D."/>
            <person name="Andrianopoulos A."/>
        </authorList>
    </citation>
    <scope>NUCLEOTIDE SEQUENCE [LARGE SCALE GENOMIC DNA]</scope>
    <source>
        <strain evidence="5">ATCC 10500 / CBS 375.48 / QM 6759 / NRRL 1006</strain>
    </source>
</reference>
<dbReference type="InterPro" id="IPR012337">
    <property type="entry name" value="RNaseH-like_sf"/>
</dbReference>
<gene>
    <name evidence="4" type="ORF">TSTA_041430</name>
</gene>
<dbReference type="AlphaFoldDB" id="B8MJ76"/>
<dbReference type="VEuPathDB" id="FungiDB:TSTA_041430"/>
<dbReference type="Pfam" id="PF13976">
    <property type="entry name" value="gag_pre-integrs"/>
    <property type="match status" value="1"/>
</dbReference>
<keyword evidence="5" id="KW-1185">Reference proteome</keyword>
<proteinExistence type="predicted"/>
<dbReference type="InParanoid" id="B8MJ76"/>
<dbReference type="GO" id="GO:0005634">
    <property type="term" value="C:nucleus"/>
    <property type="evidence" value="ECO:0007669"/>
    <property type="project" value="UniProtKB-ARBA"/>
</dbReference>
<feature type="domain" description="Integrase catalytic" evidence="3">
    <location>
        <begin position="385"/>
        <end position="503"/>
    </location>
</feature>
<dbReference type="InterPro" id="IPR001584">
    <property type="entry name" value="Integrase_cat-core"/>
</dbReference>
<name>B8MJ76_TALSN</name>
<dbReference type="PhylomeDB" id="B8MJ76"/>
<dbReference type="SUPFAM" id="SSF53098">
    <property type="entry name" value="Ribonuclease H-like"/>
    <property type="match status" value="1"/>
</dbReference>
<organism evidence="4 5">
    <name type="scientific">Talaromyces stipitatus (strain ATCC 10500 / CBS 375.48 / QM 6759 / NRRL 1006)</name>
    <name type="common">Penicillium stipitatum</name>
    <dbReference type="NCBI Taxonomy" id="441959"/>
    <lineage>
        <taxon>Eukaryota</taxon>
        <taxon>Fungi</taxon>
        <taxon>Dikarya</taxon>
        <taxon>Ascomycota</taxon>
        <taxon>Pezizomycotina</taxon>
        <taxon>Eurotiomycetes</taxon>
        <taxon>Eurotiomycetidae</taxon>
        <taxon>Eurotiales</taxon>
        <taxon>Trichocomaceae</taxon>
        <taxon>Talaromyces</taxon>
        <taxon>Talaromyces sect. Talaromyces</taxon>
    </lineage>
</organism>
<feature type="region of interest" description="Disordered" evidence="2">
    <location>
        <begin position="218"/>
        <end position="237"/>
    </location>
</feature>
<dbReference type="OrthoDB" id="2663223at2759"/>
<keyword evidence="1" id="KW-0694">RNA-binding</keyword>
<dbReference type="GeneID" id="8109728"/>
<evidence type="ECO:0000256" key="1">
    <source>
        <dbReference type="ARBA" id="ARBA00022884"/>
    </source>
</evidence>
<dbReference type="Gene3D" id="3.30.420.10">
    <property type="entry name" value="Ribonuclease H-like superfamily/Ribonuclease H"/>
    <property type="match status" value="1"/>
</dbReference>
<feature type="region of interest" description="Disordered" evidence="2">
    <location>
        <begin position="128"/>
        <end position="157"/>
    </location>
</feature>
<dbReference type="InterPro" id="IPR025724">
    <property type="entry name" value="GAG-pre-integrase_dom"/>
</dbReference>